<sequence>MATALRRAFVHGRRAALPLARLAPRARLSGLSSAFAAAPRPAWDVPLADQAGEDGEASEAGHGEAAPGGAARVGEPRDVPLDGVADAGEPLGRVEPFSSTDGAGWIVAPATDVAATSMPAVAAGASALGAPEPVVPLFASAMSYPADSVLYMLHALHTSLDLPWWASIVGLTCAMRACLFPLNVDAMRVGGRLARAAPELAALQARLQAAVSAGQSEAELRALQMHMLGVYRTHGVSPFSALKLPLVQLPLFLSAIAALQRAGVAFPSMAAGGPPGFADLTAADPSYILPMLTSATMLFAVEAAMSSMPPAADEAGAMTQRVMRTALRCMSVASFPLMAHLPQGLLLYWVTNNTLTLAQTAILRVTAVRRALDLPEPVDPAALHAAAEQRAATAAAAAAASGSGGGGADGAPLALPAWAAAGGAPVHAQALRLAEMAGALQRQGQHDGALALLRQAIRAAEGGAVAAAEGSAVAEHGGARASSNAHDGGEGAIGGNAHDGGGEGAISAPSVSSLDRHMEPPAGGALARSNAGGPAGGACAGAPARDEYGAHVRSLRVQLAQQLVRMRRWAEAEAEGARALAELEAAEFAHGGGAAGAPPPSLERVRALVALGDALDGQGEARRPEAGDAFRRALEAAAAPGGVGFSHELVIHALMRSNALATPGARG</sequence>
<dbReference type="EMBL" id="JAGTXO010000006">
    <property type="protein sequence ID" value="KAG8467300.1"/>
    <property type="molecule type" value="Genomic_DNA"/>
</dbReference>
<dbReference type="GO" id="GO:0005743">
    <property type="term" value="C:mitochondrial inner membrane"/>
    <property type="evidence" value="ECO:0007669"/>
    <property type="project" value="TreeGrafter"/>
</dbReference>
<dbReference type="InterPro" id="IPR028055">
    <property type="entry name" value="YidC/Oxa/ALB_C"/>
</dbReference>
<keyword evidence="2 5" id="KW-0812">Transmembrane</keyword>
<gene>
    <name evidence="8" type="ORF">KFE25_000616</name>
</gene>
<evidence type="ECO:0000259" key="7">
    <source>
        <dbReference type="Pfam" id="PF02096"/>
    </source>
</evidence>
<dbReference type="InterPro" id="IPR011990">
    <property type="entry name" value="TPR-like_helical_dom_sf"/>
</dbReference>
<comment type="caution">
    <text evidence="8">The sequence shown here is derived from an EMBL/GenBank/DDBJ whole genome shotgun (WGS) entry which is preliminary data.</text>
</comment>
<keyword evidence="9" id="KW-1185">Reference proteome</keyword>
<dbReference type="PANTHER" id="PTHR12428">
    <property type="entry name" value="OXA1"/>
    <property type="match status" value="1"/>
</dbReference>
<dbReference type="Proteomes" id="UP000751190">
    <property type="component" value="Unassembled WGS sequence"/>
</dbReference>
<dbReference type="PANTHER" id="PTHR12428:SF65">
    <property type="entry name" value="CYTOCHROME C OXIDASE ASSEMBLY PROTEIN COX18, MITOCHONDRIAL"/>
    <property type="match status" value="1"/>
</dbReference>
<dbReference type="InterPro" id="IPR001708">
    <property type="entry name" value="YidC/ALB3/OXA1/COX18"/>
</dbReference>
<evidence type="ECO:0000313" key="9">
    <source>
        <dbReference type="Proteomes" id="UP000751190"/>
    </source>
</evidence>
<dbReference type="OrthoDB" id="2148490at2759"/>
<dbReference type="AlphaFoldDB" id="A0A8J6CEV0"/>
<evidence type="ECO:0000256" key="2">
    <source>
        <dbReference type="ARBA" id="ARBA00022692"/>
    </source>
</evidence>
<dbReference type="Pfam" id="PF02096">
    <property type="entry name" value="60KD_IMP"/>
    <property type="match status" value="1"/>
</dbReference>
<feature type="region of interest" description="Disordered" evidence="6">
    <location>
        <begin position="46"/>
        <end position="81"/>
    </location>
</feature>
<feature type="compositionally biased region" description="Low complexity" evidence="6">
    <location>
        <begin position="58"/>
        <end position="70"/>
    </location>
</feature>
<feature type="compositionally biased region" description="Gly residues" evidence="6">
    <location>
        <begin position="490"/>
        <end position="504"/>
    </location>
</feature>
<evidence type="ECO:0000256" key="5">
    <source>
        <dbReference type="RuleBase" id="RU003945"/>
    </source>
</evidence>
<keyword evidence="3" id="KW-1133">Transmembrane helix</keyword>
<dbReference type="NCBIfam" id="TIGR03592">
    <property type="entry name" value="yidC_oxa1_cterm"/>
    <property type="match status" value="1"/>
</dbReference>
<accession>A0A8J6CEV0</accession>
<evidence type="ECO:0000256" key="3">
    <source>
        <dbReference type="ARBA" id="ARBA00022989"/>
    </source>
</evidence>
<feature type="domain" description="Membrane insertase YidC/Oxa/ALB C-terminal" evidence="7">
    <location>
        <begin position="164"/>
        <end position="363"/>
    </location>
</feature>
<dbReference type="GO" id="GO:0032979">
    <property type="term" value="P:protein insertion into mitochondrial inner membrane from matrix"/>
    <property type="evidence" value="ECO:0007669"/>
    <property type="project" value="TreeGrafter"/>
</dbReference>
<keyword evidence="4" id="KW-0472">Membrane</keyword>
<proteinExistence type="inferred from homology"/>
<dbReference type="Gene3D" id="1.25.40.10">
    <property type="entry name" value="Tetratricopeptide repeat domain"/>
    <property type="match status" value="1"/>
</dbReference>
<feature type="region of interest" description="Disordered" evidence="6">
    <location>
        <begin position="477"/>
        <end position="541"/>
    </location>
</feature>
<reference evidence="8" key="1">
    <citation type="submission" date="2021-05" db="EMBL/GenBank/DDBJ databases">
        <title>The genome of the haptophyte Pavlova lutheri (Diacronema luteri, Pavlovales) - a model for lipid biosynthesis in eukaryotic algae.</title>
        <authorList>
            <person name="Hulatt C.J."/>
            <person name="Posewitz M.C."/>
        </authorList>
    </citation>
    <scope>NUCLEOTIDE SEQUENCE</scope>
    <source>
        <strain evidence="8">NIVA-4/92</strain>
    </source>
</reference>
<comment type="similarity">
    <text evidence="5">Belongs to the OXA1/ALB3/YidC family.</text>
</comment>
<organism evidence="8 9">
    <name type="scientific">Diacronema lutheri</name>
    <name type="common">Unicellular marine alga</name>
    <name type="synonym">Monochrysis lutheri</name>
    <dbReference type="NCBI Taxonomy" id="2081491"/>
    <lineage>
        <taxon>Eukaryota</taxon>
        <taxon>Haptista</taxon>
        <taxon>Haptophyta</taxon>
        <taxon>Pavlovophyceae</taxon>
        <taxon>Pavlovales</taxon>
        <taxon>Pavlovaceae</taxon>
        <taxon>Diacronema</taxon>
    </lineage>
</organism>
<comment type="subcellular location">
    <subcellularLocation>
        <location evidence="1 5">Membrane</location>
        <topology evidence="1 5">Multi-pass membrane protein</topology>
    </subcellularLocation>
</comment>
<protein>
    <recommendedName>
        <fullName evidence="7">Membrane insertase YidC/Oxa/ALB C-terminal domain-containing protein</fullName>
    </recommendedName>
</protein>
<evidence type="ECO:0000313" key="8">
    <source>
        <dbReference type="EMBL" id="KAG8467300.1"/>
    </source>
</evidence>
<evidence type="ECO:0000256" key="6">
    <source>
        <dbReference type="SAM" id="MobiDB-lite"/>
    </source>
</evidence>
<evidence type="ECO:0000256" key="4">
    <source>
        <dbReference type="ARBA" id="ARBA00023136"/>
    </source>
</evidence>
<evidence type="ECO:0000256" key="1">
    <source>
        <dbReference type="ARBA" id="ARBA00004141"/>
    </source>
</evidence>
<dbReference type="GO" id="GO:0032977">
    <property type="term" value="F:membrane insertase activity"/>
    <property type="evidence" value="ECO:0007669"/>
    <property type="project" value="InterPro"/>
</dbReference>
<dbReference type="CDD" id="cd20069">
    <property type="entry name" value="5TM_Oxa1-like"/>
    <property type="match status" value="1"/>
</dbReference>
<name>A0A8J6CEV0_DIALT</name>